<dbReference type="EMBL" id="MJEQ01000574">
    <property type="protein sequence ID" value="OIT35344.1"/>
    <property type="molecule type" value="Genomic_DNA"/>
</dbReference>
<evidence type="ECO:0008006" key="3">
    <source>
        <dbReference type="Google" id="ProtNLM"/>
    </source>
</evidence>
<comment type="caution">
    <text evidence="1">The sequence shown here is derived from an EMBL/GenBank/DDBJ whole genome shotgun (WGS) entry which is preliminary data.</text>
</comment>
<sequence>MTGFSSSTTTDTMSSPSSSKEIADLAASVADFTMAFAGQQNLLLDLMSQVANSSYSQAVATEAPTGVPTVPSMRHKPASVEMPRFSGANTEGWVFDAERYFDFYHISEDHRLSLASFYLDGEAREWYRWLFRNKQLSDLP</sequence>
<protein>
    <recommendedName>
        <fullName evidence="3">Retrotransposon gag domain-containing protein</fullName>
    </recommendedName>
</protein>
<dbReference type="AlphaFoldDB" id="A0A314L300"/>
<gene>
    <name evidence="1" type="ORF">A4A49_58954</name>
</gene>
<accession>A0A314L300</accession>
<reference evidence="1" key="1">
    <citation type="submission" date="2016-11" db="EMBL/GenBank/DDBJ databases">
        <title>The genome of Nicotiana attenuata.</title>
        <authorList>
            <person name="Xu S."/>
            <person name="Brockmoeller T."/>
            <person name="Gaquerel E."/>
            <person name="Navarro A."/>
            <person name="Kuhl H."/>
            <person name="Gase K."/>
            <person name="Ling Z."/>
            <person name="Zhou W."/>
            <person name="Kreitzer C."/>
            <person name="Stanke M."/>
            <person name="Tang H."/>
            <person name="Lyons E."/>
            <person name="Pandey P."/>
            <person name="Pandey S.P."/>
            <person name="Timmermann B."/>
            <person name="Baldwin I.T."/>
        </authorList>
    </citation>
    <scope>NUCLEOTIDE SEQUENCE [LARGE SCALE GENOMIC DNA]</scope>
    <source>
        <strain evidence="1">UT</strain>
    </source>
</reference>
<organism evidence="1 2">
    <name type="scientific">Nicotiana attenuata</name>
    <name type="common">Coyote tobacco</name>
    <dbReference type="NCBI Taxonomy" id="49451"/>
    <lineage>
        <taxon>Eukaryota</taxon>
        <taxon>Viridiplantae</taxon>
        <taxon>Streptophyta</taxon>
        <taxon>Embryophyta</taxon>
        <taxon>Tracheophyta</taxon>
        <taxon>Spermatophyta</taxon>
        <taxon>Magnoliopsida</taxon>
        <taxon>eudicotyledons</taxon>
        <taxon>Gunneridae</taxon>
        <taxon>Pentapetalae</taxon>
        <taxon>asterids</taxon>
        <taxon>lamiids</taxon>
        <taxon>Solanales</taxon>
        <taxon>Solanaceae</taxon>
        <taxon>Nicotianoideae</taxon>
        <taxon>Nicotianeae</taxon>
        <taxon>Nicotiana</taxon>
    </lineage>
</organism>
<evidence type="ECO:0000313" key="1">
    <source>
        <dbReference type="EMBL" id="OIT35344.1"/>
    </source>
</evidence>
<dbReference type="Gramene" id="OIT35344">
    <property type="protein sequence ID" value="OIT35344"/>
    <property type="gene ID" value="A4A49_58954"/>
</dbReference>
<dbReference type="Proteomes" id="UP000187609">
    <property type="component" value="Unassembled WGS sequence"/>
</dbReference>
<name>A0A314L300_NICAT</name>
<proteinExistence type="predicted"/>
<evidence type="ECO:0000313" key="2">
    <source>
        <dbReference type="Proteomes" id="UP000187609"/>
    </source>
</evidence>
<keyword evidence="2" id="KW-1185">Reference proteome</keyword>